<evidence type="ECO:0000256" key="2">
    <source>
        <dbReference type="ARBA" id="ARBA00007362"/>
    </source>
</evidence>
<feature type="transmembrane region" description="Helical" evidence="7">
    <location>
        <begin position="100"/>
        <end position="119"/>
    </location>
</feature>
<evidence type="ECO:0000256" key="1">
    <source>
        <dbReference type="ARBA" id="ARBA00004651"/>
    </source>
</evidence>
<feature type="transmembrane region" description="Helical" evidence="7">
    <location>
        <begin position="37"/>
        <end position="58"/>
    </location>
</feature>
<reference evidence="9 10" key="1">
    <citation type="journal article" date="2019" name="Int. J. Syst. Evol. Microbiol.">
        <title>The Global Catalogue of Microorganisms (GCM) 10K type strain sequencing project: providing services to taxonomists for standard genome sequencing and annotation.</title>
        <authorList>
            <consortium name="The Broad Institute Genomics Platform"/>
            <consortium name="The Broad Institute Genome Sequencing Center for Infectious Disease"/>
            <person name="Wu L."/>
            <person name="Ma J."/>
        </authorList>
    </citation>
    <scope>NUCLEOTIDE SEQUENCE [LARGE SCALE GENOMIC DNA]</scope>
    <source>
        <strain evidence="9 10">JCM 9088</strain>
    </source>
</reference>
<keyword evidence="6 7" id="KW-0472">Membrane</keyword>
<evidence type="ECO:0000313" key="10">
    <source>
        <dbReference type="Proteomes" id="UP001500403"/>
    </source>
</evidence>
<dbReference type="InterPro" id="IPR000620">
    <property type="entry name" value="EamA_dom"/>
</dbReference>
<dbReference type="EMBL" id="BAAAUD010000020">
    <property type="protein sequence ID" value="GAA2934946.1"/>
    <property type="molecule type" value="Genomic_DNA"/>
</dbReference>
<dbReference type="RefSeq" id="WP_344493535.1">
    <property type="nucleotide sequence ID" value="NZ_BAAAUD010000020.1"/>
</dbReference>
<keyword evidence="3" id="KW-1003">Cell membrane</keyword>
<keyword evidence="10" id="KW-1185">Reference proteome</keyword>
<feature type="transmembrane region" description="Helical" evidence="7">
    <location>
        <begin position="200"/>
        <end position="224"/>
    </location>
</feature>
<feature type="transmembrane region" description="Helical" evidence="7">
    <location>
        <begin position="70"/>
        <end position="88"/>
    </location>
</feature>
<feature type="transmembrane region" description="Helical" evidence="7">
    <location>
        <begin position="159"/>
        <end position="180"/>
    </location>
</feature>
<feature type="transmembrane region" description="Helical" evidence="7">
    <location>
        <begin position="7"/>
        <end position="31"/>
    </location>
</feature>
<dbReference type="InterPro" id="IPR037185">
    <property type="entry name" value="EmrE-like"/>
</dbReference>
<evidence type="ECO:0000259" key="8">
    <source>
        <dbReference type="Pfam" id="PF00892"/>
    </source>
</evidence>
<comment type="similarity">
    <text evidence="2">Belongs to the EamA transporter family.</text>
</comment>
<evidence type="ECO:0000256" key="3">
    <source>
        <dbReference type="ARBA" id="ARBA00022475"/>
    </source>
</evidence>
<dbReference type="InterPro" id="IPR050638">
    <property type="entry name" value="AA-Vitamin_Transporters"/>
</dbReference>
<evidence type="ECO:0000256" key="4">
    <source>
        <dbReference type="ARBA" id="ARBA00022692"/>
    </source>
</evidence>
<dbReference type="PANTHER" id="PTHR32322">
    <property type="entry name" value="INNER MEMBRANE TRANSPORTER"/>
    <property type="match status" value="1"/>
</dbReference>
<evidence type="ECO:0000256" key="7">
    <source>
        <dbReference type="SAM" id="Phobius"/>
    </source>
</evidence>
<dbReference type="SUPFAM" id="SSF103481">
    <property type="entry name" value="Multidrug resistance efflux transporter EmrE"/>
    <property type="match status" value="1"/>
</dbReference>
<dbReference type="Proteomes" id="UP001500403">
    <property type="component" value="Unassembled WGS sequence"/>
</dbReference>
<feature type="transmembrane region" description="Helical" evidence="7">
    <location>
        <begin position="128"/>
        <end position="147"/>
    </location>
</feature>
<organism evidence="9 10">
    <name type="scientific">Streptomyces enissocaesilis</name>
    <dbReference type="NCBI Taxonomy" id="332589"/>
    <lineage>
        <taxon>Bacteria</taxon>
        <taxon>Bacillati</taxon>
        <taxon>Actinomycetota</taxon>
        <taxon>Actinomycetes</taxon>
        <taxon>Kitasatosporales</taxon>
        <taxon>Streptomycetaceae</taxon>
        <taxon>Streptomyces</taxon>
        <taxon>Streptomyces rochei group</taxon>
    </lineage>
</organism>
<protein>
    <submittedName>
        <fullName evidence="9">DMT family transporter</fullName>
    </submittedName>
</protein>
<accession>A0ABN3X412</accession>
<proteinExistence type="inferred from homology"/>
<dbReference type="Pfam" id="PF00892">
    <property type="entry name" value="EamA"/>
    <property type="match status" value="1"/>
</dbReference>
<feature type="transmembrane region" description="Helical" evidence="7">
    <location>
        <begin position="286"/>
        <end position="306"/>
    </location>
</feature>
<name>A0ABN3X412_9ACTN</name>
<feature type="transmembrane region" description="Helical" evidence="7">
    <location>
        <begin position="258"/>
        <end position="280"/>
    </location>
</feature>
<comment type="subcellular location">
    <subcellularLocation>
        <location evidence="1">Cell membrane</location>
        <topology evidence="1">Multi-pass membrane protein</topology>
    </subcellularLocation>
</comment>
<keyword evidence="4 7" id="KW-0812">Transmembrane</keyword>
<feature type="transmembrane region" description="Helical" evidence="7">
    <location>
        <begin position="230"/>
        <end position="251"/>
    </location>
</feature>
<dbReference type="PANTHER" id="PTHR32322:SF18">
    <property type="entry name" value="S-ADENOSYLMETHIONINE_S-ADENOSYLHOMOCYSTEINE TRANSPORTER"/>
    <property type="match status" value="1"/>
</dbReference>
<feature type="domain" description="EamA" evidence="8">
    <location>
        <begin position="9"/>
        <end position="143"/>
    </location>
</feature>
<evidence type="ECO:0000313" key="9">
    <source>
        <dbReference type="EMBL" id="GAA2934946.1"/>
    </source>
</evidence>
<sequence>MKQAPSLLIGVLCGVSANLIWGLAFLMPVLLPDADAVALALGRYLVFGLVSLGIVLFTRGAGMRGLGRRVWFTALAFAFAGHLGYYFFLVQGIRHTGAPITTAIIGTLPVTVALTGNWVRKEFPFSRLLIPLGFITVGLVLVNLVEVDWGTALGGHSGTTWVIGIASALTALGLWTWYAVSNASFLRRHPEISSSAWSTLMGVCTLALSLVALPIAAVSGGVHIEGTGSLLPLVIGSLVLGLLVSWVGTVLWNRSSGLVPISIAGQLVVIQVIAGLLYVFTWDGRMPPPLELAGIALLIGGVLLAIQRTRRTPPAAEARLTEKAEVSS</sequence>
<keyword evidence="5 7" id="KW-1133">Transmembrane helix</keyword>
<comment type="caution">
    <text evidence="9">The sequence shown here is derived from an EMBL/GenBank/DDBJ whole genome shotgun (WGS) entry which is preliminary data.</text>
</comment>
<evidence type="ECO:0000256" key="6">
    <source>
        <dbReference type="ARBA" id="ARBA00023136"/>
    </source>
</evidence>
<gene>
    <name evidence="9" type="ORF">GCM10010446_19830</name>
</gene>
<evidence type="ECO:0000256" key="5">
    <source>
        <dbReference type="ARBA" id="ARBA00022989"/>
    </source>
</evidence>